<protein>
    <recommendedName>
        <fullName evidence="2">MalT-like winged helix domain-containing protein</fullName>
    </recommendedName>
</protein>
<dbReference type="InterPro" id="IPR051677">
    <property type="entry name" value="AfsR-DnrI-RedD_regulator"/>
</dbReference>
<dbReference type="EMBL" id="JAPJDO010000034">
    <property type="protein sequence ID" value="MCX2940171.1"/>
    <property type="molecule type" value="Genomic_DNA"/>
</dbReference>
<dbReference type="Pfam" id="PF25873">
    <property type="entry name" value="WHD_MalT"/>
    <property type="match status" value="1"/>
</dbReference>
<dbReference type="InterPro" id="IPR036388">
    <property type="entry name" value="WH-like_DNA-bd_sf"/>
</dbReference>
<dbReference type="Gene3D" id="1.25.40.10">
    <property type="entry name" value="Tetratricopeptide repeat domain"/>
    <property type="match status" value="2"/>
</dbReference>
<organism evidence="3 4">
    <name type="scientific">Mycobacterium pinniadriaticum</name>
    <dbReference type="NCBI Taxonomy" id="2994102"/>
    <lineage>
        <taxon>Bacteria</taxon>
        <taxon>Bacillati</taxon>
        <taxon>Actinomycetota</taxon>
        <taxon>Actinomycetes</taxon>
        <taxon>Mycobacteriales</taxon>
        <taxon>Mycobacteriaceae</taxon>
        <taxon>Mycobacterium</taxon>
    </lineage>
</organism>
<dbReference type="RefSeq" id="WP_265999992.1">
    <property type="nucleotide sequence ID" value="NZ_JAPJDN010000034.1"/>
</dbReference>
<evidence type="ECO:0000313" key="3">
    <source>
        <dbReference type="EMBL" id="MCX2940171.1"/>
    </source>
</evidence>
<evidence type="ECO:0000256" key="1">
    <source>
        <dbReference type="SAM" id="MobiDB-lite"/>
    </source>
</evidence>
<name>A0ABT3SKY5_9MYCO</name>
<feature type="compositionally biased region" description="Polar residues" evidence="1">
    <location>
        <begin position="1010"/>
        <end position="1019"/>
    </location>
</feature>
<sequence>MDLSSARPLPTMIRQKVVPPGLPATAIARPRLDELYTWLLEEHDALAVFATAGSGKTIQAQLFAAREQWPLAWLTLDEADGSASRMLSYLARALRPYVPGIEAVLESAFATEPTPEVVAALLAEAIESQRLLIVIDQCEVIADSVTSCSVLESFLYCLPGGVRVLLLSRQEMKFSLGRLLLHGRIGRISDDDLAVTADEAQLFLTARDDTTEVSACLERTNGWFAAVAFGAAPQPGGHDLARDFSSYIAAEVFDVLPPDERQFLLDTSILDTVSVDDAIALCGNGARAQWHTVRMRHLPATSSTNDIIVYHPCFRSFLREHLELTDPERLSRLRCVHAELLCRAAHYEDATELLLEIGHPDEAISAVESACRQLIDRSDWTTVLRWTDALGAERTRRSPVLLGALIPALRSARRLEEARTLIRELHADGRLADVLATDGRLITHVAWTMLWRPQEGLDLLDRYDTAGNAAGARYMLEVTTSAEPVEPVRGSGWNEVDRLVSWGLMVQGRLDDLVAMLPTEDRWPPRTPYTTPHPLLGLVWRGELDRAKELFDQVPEEFKRHIHTDLWYYLEAWLLLARDDPQGALVAAEQAIAHSRRTHFGFEPVFQIVYAEALLSLGRTDDAVAVLTDSIETSRFRGLRAYEEWGQTLLGHALLLKSEDTEAAALLTSCVDAMSGANRLLLLPAATIFLAEAHRRLGRPETSLEIADHAYQIAKLMGSFFGLKRALDRVPDLRAQLLRQGDSKWRRVTNGPNLIVKNRNPDSNDGTLVLIQPFGAAPDIHVNGRPVGIRRLKMLELASFLAARPSGVARDDIIMQLFPDSDRNHASNHFRQVVHQLRKTAGLTLQRLPASRIAWSDSLSVDSADRQFERALNEAPELAGEARLSRLREALDQVVGPYLLSSDLEWVSDRRFELDVMAEDAELETARLALDLDDLDCARRFAERVLVRDVYSEAAYRVLIAVDTAIGAETSALATYRRAVAALREIGLAPSEATARLLRRPPDQPARPATPSSRRVSVR</sequence>
<accession>A0ABT3SKY5</accession>
<dbReference type="Gene3D" id="3.40.50.300">
    <property type="entry name" value="P-loop containing nucleotide triphosphate hydrolases"/>
    <property type="match status" value="1"/>
</dbReference>
<dbReference type="InterPro" id="IPR011990">
    <property type="entry name" value="TPR-like_helical_dom_sf"/>
</dbReference>
<dbReference type="Proteomes" id="UP001300745">
    <property type="component" value="Unassembled WGS sequence"/>
</dbReference>
<feature type="region of interest" description="Disordered" evidence="1">
    <location>
        <begin position="998"/>
        <end position="1019"/>
    </location>
</feature>
<dbReference type="InterPro" id="IPR059106">
    <property type="entry name" value="WHD_MalT"/>
</dbReference>
<feature type="domain" description="MalT-like winged helix" evidence="2">
    <location>
        <begin position="250"/>
        <end position="329"/>
    </location>
</feature>
<proteinExistence type="predicted"/>
<evidence type="ECO:0000259" key="2">
    <source>
        <dbReference type="Pfam" id="PF25873"/>
    </source>
</evidence>
<dbReference type="PANTHER" id="PTHR35807">
    <property type="entry name" value="TRANSCRIPTIONAL REGULATOR REDD-RELATED"/>
    <property type="match status" value="1"/>
</dbReference>
<reference evidence="3 4" key="1">
    <citation type="submission" date="2022-11" db="EMBL/GenBank/DDBJ databases">
        <title>Mycobacterium sp. nov.</title>
        <authorList>
            <person name="Papic B."/>
            <person name="Spicic S."/>
            <person name="Duvnjak S."/>
        </authorList>
    </citation>
    <scope>NUCLEOTIDE SEQUENCE [LARGE SCALE GENOMIC DNA]</scope>
    <source>
        <strain evidence="3 4">CVI_P4</strain>
    </source>
</reference>
<comment type="caution">
    <text evidence="3">The sequence shown here is derived from an EMBL/GenBank/DDBJ whole genome shotgun (WGS) entry which is preliminary data.</text>
</comment>
<gene>
    <name evidence="3" type="ORF">ORI27_26090</name>
</gene>
<keyword evidence="4" id="KW-1185">Reference proteome</keyword>
<dbReference type="Gene3D" id="1.10.10.10">
    <property type="entry name" value="Winged helix-like DNA-binding domain superfamily/Winged helix DNA-binding domain"/>
    <property type="match status" value="1"/>
</dbReference>
<dbReference type="InterPro" id="IPR027417">
    <property type="entry name" value="P-loop_NTPase"/>
</dbReference>
<dbReference type="SUPFAM" id="SSF52540">
    <property type="entry name" value="P-loop containing nucleoside triphosphate hydrolases"/>
    <property type="match status" value="1"/>
</dbReference>
<dbReference type="SUPFAM" id="SSF48452">
    <property type="entry name" value="TPR-like"/>
    <property type="match status" value="2"/>
</dbReference>
<evidence type="ECO:0000313" key="4">
    <source>
        <dbReference type="Proteomes" id="UP001300745"/>
    </source>
</evidence>